<evidence type="ECO:0000313" key="2">
    <source>
        <dbReference type="Proteomes" id="UP000193944"/>
    </source>
</evidence>
<dbReference type="EMBL" id="MCFG01000051">
    <property type="protein sequence ID" value="ORX84504.1"/>
    <property type="molecule type" value="Genomic_DNA"/>
</dbReference>
<name>A0A1Y1XGJ5_9FUNG</name>
<evidence type="ECO:0000313" key="1">
    <source>
        <dbReference type="EMBL" id="ORX84504.1"/>
    </source>
</evidence>
<protein>
    <submittedName>
        <fullName evidence="1">Uncharacterized protein</fullName>
    </submittedName>
</protein>
<sequence length="139" mass="16654">MFFNKGIFRCEIMDMDMDINMEIDMDIDMDMDMDMNMNMNNIDMDIDINMDMDMDMDMDRIDDCNNFNQFQMGKFLFLETVNLNYYMKKSYYNKGSLLSYHIIISILNYNKCLDIFDSFGKSSKACLNMIDNDYNGLYH</sequence>
<accession>A0A1Y1XGJ5</accession>
<gene>
    <name evidence="1" type="ORF">BCR32DRAFT_277109</name>
</gene>
<keyword evidence="2" id="KW-1185">Reference proteome</keyword>
<proteinExistence type="predicted"/>
<dbReference type="Proteomes" id="UP000193944">
    <property type="component" value="Unassembled WGS sequence"/>
</dbReference>
<reference evidence="1 2" key="2">
    <citation type="submission" date="2016-08" db="EMBL/GenBank/DDBJ databases">
        <title>Pervasive Adenine N6-methylation of Active Genes in Fungi.</title>
        <authorList>
            <consortium name="DOE Joint Genome Institute"/>
            <person name="Mondo S.J."/>
            <person name="Dannebaum R.O."/>
            <person name="Kuo R.C."/>
            <person name="Labutti K."/>
            <person name="Haridas S."/>
            <person name="Kuo A."/>
            <person name="Salamov A."/>
            <person name="Ahrendt S.R."/>
            <person name="Lipzen A."/>
            <person name="Sullivan W."/>
            <person name="Andreopoulos W.B."/>
            <person name="Clum A."/>
            <person name="Lindquist E."/>
            <person name="Daum C."/>
            <person name="Ramamoorthy G.K."/>
            <person name="Gryganskyi A."/>
            <person name="Culley D."/>
            <person name="Magnuson J.K."/>
            <person name="James T.Y."/>
            <person name="O'Malley M.A."/>
            <person name="Stajich J.E."/>
            <person name="Spatafora J.W."/>
            <person name="Visel A."/>
            <person name="Grigoriev I.V."/>
        </authorList>
    </citation>
    <scope>NUCLEOTIDE SEQUENCE [LARGE SCALE GENOMIC DNA]</scope>
    <source>
        <strain evidence="1 2">S4</strain>
    </source>
</reference>
<comment type="caution">
    <text evidence="1">The sequence shown here is derived from an EMBL/GenBank/DDBJ whole genome shotgun (WGS) entry which is preliminary data.</text>
</comment>
<organism evidence="1 2">
    <name type="scientific">Anaeromyces robustus</name>
    <dbReference type="NCBI Taxonomy" id="1754192"/>
    <lineage>
        <taxon>Eukaryota</taxon>
        <taxon>Fungi</taxon>
        <taxon>Fungi incertae sedis</taxon>
        <taxon>Chytridiomycota</taxon>
        <taxon>Chytridiomycota incertae sedis</taxon>
        <taxon>Neocallimastigomycetes</taxon>
        <taxon>Neocallimastigales</taxon>
        <taxon>Neocallimastigaceae</taxon>
        <taxon>Anaeromyces</taxon>
    </lineage>
</organism>
<dbReference type="AlphaFoldDB" id="A0A1Y1XGJ5"/>
<reference evidence="1 2" key="1">
    <citation type="submission" date="2016-08" db="EMBL/GenBank/DDBJ databases">
        <title>A Parts List for Fungal Cellulosomes Revealed by Comparative Genomics.</title>
        <authorList>
            <consortium name="DOE Joint Genome Institute"/>
            <person name="Haitjema C.H."/>
            <person name="Gilmore S.P."/>
            <person name="Henske J.K."/>
            <person name="Solomon K.V."/>
            <person name="De Groot R."/>
            <person name="Kuo A."/>
            <person name="Mondo S.J."/>
            <person name="Salamov A.A."/>
            <person name="Labutti K."/>
            <person name="Zhao Z."/>
            <person name="Chiniquy J."/>
            <person name="Barry K."/>
            <person name="Brewer H.M."/>
            <person name="Purvine S.O."/>
            <person name="Wright A.T."/>
            <person name="Boxma B."/>
            <person name="Van Alen T."/>
            <person name="Hackstein J.H."/>
            <person name="Baker S.E."/>
            <person name="Grigoriev I.V."/>
            <person name="O'Malley M.A."/>
        </authorList>
    </citation>
    <scope>NUCLEOTIDE SEQUENCE [LARGE SCALE GENOMIC DNA]</scope>
    <source>
        <strain evidence="1 2">S4</strain>
    </source>
</reference>